<gene>
    <name evidence="1" type="ORF">ABU614_03620</name>
</gene>
<accession>A0AAU8MTK8</accession>
<dbReference type="RefSeq" id="WP_363799170.1">
    <property type="nucleotide sequence ID" value="NZ_CP159925.1"/>
</dbReference>
<dbReference type="AlphaFoldDB" id="A0AAU8MTK8"/>
<evidence type="ECO:0000313" key="1">
    <source>
        <dbReference type="EMBL" id="XCO75895.1"/>
    </source>
</evidence>
<proteinExistence type="predicted"/>
<dbReference type="EMBL" id="CP159925">
    <property type="protein sequence ID" value="XCO75895.1"/>
    <property type="molecule type" value="Genomic_DNA"/>
</dbReference>
<organism evidence="1">
    <name type="scientific">Lysobacter firmicutimachus</name>
    <dbReference type="NCBI Taxonomy" id="1792846"/>
    <lineage>
        <taxon>Bacteria</taxon>
        <taxon>Pseudomonadati</taxon>
        <taxon>Pseudomonadota</taxon>
        <taxon>Gammaproteobacteria</taxon>
        <taxon>Lysobacterales</taxon>
        <taxon>Lysobacteraceae</taxon>
        <taxon>Lysobacter</taxon>
    </lineage>
</organism>
<protein>
    <submittedName>
        <fullName evidence="1">Uncharacterized protein</fullName>
    </submittedName>
</protein>
<sequence length="57" mass="6404">MAFSKVDESTFVATIYADAMLDQDYRLGDGVCHRELRSVNAWLTATSAKTDTRYVVN</sequence>
<name>A0AAU8MTK8_9GAMM</name>
<reference evidence="1" key="1">
    <citation type="submission" date="2024-06" db="EMBL/GenBank/DDBJ databases">
        <authorList>
            <person name="Li S."/>
        </authorList>
    </citation>
    <scope>NUCLEOTIDE SEQUENCE</scope>
    <source>
        <strain evidence="1">SR10</strain>
    </source>
</reference>